<evidence type="ECO:0000313" key="2">
    <source>
        <dbReference type="Proteomes" id="UP000276133"/>
    </source>
</evidence>
<keyword evidence="2" id="KW-1185">Reference proteome</keyword>
<organism evidence="1 2">
    <name type="scientific">Brachionus plicatilis</name>
    <name type="common">Marine rotifer</name>
    <name type="synonym">Brachionus muelleri</name>
    <dbReference type="NCBI Taxonomy" id="10195"/>
    <lineage>
        <taxon>Eukaryota</taxon>
        <taxon>Metazoa</taxon>
        <taxon>Spiralia</taxon>
        <taxon>Gnathifera</taxon>
        <taxon>Rotifera</taxon>
        <taxon>Eurotatoria</taxon>
        <taxon>Monogononta</taxon>
        <taxon>Pseudotrocha</taxon>
        <taxon>Ploima</taxon>
        <taxon>Brachionidae</taxon>
        <taxon>Brachionus</taxon>
    </lineage>
</organism>
<evidence type="ECO:0000313" key="1">
    <source>
        <dbReference type="EMBL" id="RNA26591.1"/>
    </source>
</evidence>
<sequence>MDDPYLDGFIETINSKTNKILNNDNNISLELLSYTSVPNLQRSQVYSERNLFGSNKRPATASFSQ</sequence>
<dbReference type="AlphaFoldDB" id="A0A3M7RSQ6"/>
<dbReference type="Proteomes" id="UP000276133">
    <property type="component" value="Unassembled WGS sequence"/>
</dbReference>
<name>A0A3M7RSQ6_BRAPC</name>
<comment type="caution">
    <text evidence="1">The sequence shown here is derived from an EMBL/GenBank/DDBJ whole genome shotgun (WGS) entry which is preliminary data.</text>
</comment>
<dbReference type="EMBL" id="REGN01002709">
    <property type="protein sequence ID" value="RNA26591.1"/>
    <property type="molecule type" value="Genomic_DNA"/>
</dbReference>
<protein>
    <submittedName>
        <fullName evidence="1">Uncharacterized protein</fullName>
    </submittedName>
</protein>
<proteinExistence type="predicted"/>
<gene>
    <name evidence="1" type="ORF">BpHYR1_018530</name>
</gene>
<reference evidence="1 2" key="1">
    <citation type="journal article" date="2018" name="Sci. Rep.">
        <title>Genomic signatures of local adaptation to the degree of environmental predictability in rotifers.</title>
        <authorList>
            <person name="Franch-Gras L."/>
            <person name="Hahn C."/>
            <person name="Garcia-Roger E.M."/>
            <person name="Carmona M.J."/>
            <person name="Serra M."/>
            <person name="Gomez A."/>
        </authorList>
    </citation>
    <scope>NUCLEOTIDE SEQUENCE [LARGE SCALE GENOMIC DNA]</scope>
    <source>
        <strain evidence="1">HYR1</strain>
    </source>
</reference>
<accession>A0A3M7RSQ6</accession>